<evidence type="ECO:0008006" key="10">
    <source>
        <dbReference type="Google" id="ProtNLM"/>
    </source>
</evidence>
<feature type="transmembrane region" description="Helical" evidence="5">
    <location>
        <begin position="171"/>
        <end position="189"/>
    </location>
</feature>
<gene>
    <name evidence="8" type="ORF">GCM10022255_031820</name>
</gene>
<keyword evidence="3" id="KW-0285">Flavoprotein</keyword>
<dbReference type="PRINTS" id="PR00411">
    <property type="entry name" value="PNDRDTASEI"/>
</dbReference>
<dbReference type="Pfam" id="PF07992">
    <property type="entry name" value="Pyr_redox_2"/>
    <property type="match status" value="1"/>
</dbReference>
<proteinExistence type="predicted"/>
<evidence type="ECO:0000259" key="7">
    <source>
        <dbReference type="PROSITE" id="PS51085"/>
    </source>
</evidence>
<dbReference type="InterPro" id="IPR001041">
    <property type="entry name" value="2Fe-2S_ferredoxin-type"/>
</dbReference>
<dbReference type="InterPro" id="IPR008984">
    <property type="entry name" value="SMAD_FHA_dom_sf"/>
</dbReference>
<dbReference type="InterPro" id="IPR036188">
    <property type="entry name" value="FAD/NAD-bd_sf"/>
</dbReference>
<feature type="transmembrane region" description="Helical" evidence="5">
    <location>
        <begin position="144"/>
        <end position="165"/>
    </location>
</feature>
<dbReference type="CDD" id="cd00060">
    <property type="entry name" value="FHA"/>
    <property type="match status" value="1"/>
</dbReference>
<dbReference type="InterPro" id="IPR036010">
    <property type="entry name" value="2Fe-2S_ferredoxin-like_sf"/>
</dbReference>
<evidence type="ECO:0000256" key="1">
    <source>
        <dbReference type="ARBA" id="ARBA00001974"/>
    </source>
</evidence>
<protein>
    <recommendedName>
        <fullName evidence="10">FHA domain-containing protein</fullName>
    </recommendedName>
</protein>
<dbReference type="CDD" id="cd00207">
    <property type="entry name" value="fer2"/>
    <property type="match status" value="1"/>
</dbReference>
<keyword evidence="5" id="KW-1133">Transmembrane helix</keyword>
<dbReference type="SMART" id="SM00240">
    <property type="entry name" value="FHA"/>
    <property type="match status" value="1"/>
</dbReference>
<comment type="caution">
    <text evidence="8">The sequence shown here is derived from an EMBL/GenBank/DDBJ whole genome shotgun (WGS) entry which is preliminary data.</text>
</comment>
<dbReference type="Gene3D" id="3.10.20.30">
    <property type="match status" value="1"/>
</dbReference>
<dbReference type="Gene3D" id="3.50.50.60">
    <property type="entry name" value="FAD/NAD(P)-binding domain"/>
    <property type="match status" value="2"/>
</dbReference>
<dbReference type="PANTHER" id="PTHR43429:SF3">
    <property type="entry name" value="NITRITE REDUCTASE [NAD(P)H]"/>
    <property type="match status" value="1"/>
</dbReference>
<organism evidence="8 9">
    <name type="scientific">Dactylosporangium darangshiense</name>
    <dbReference type="NCBI Taxonomy" id="579108"/>
    <lineage>
        <taxon>Bacteria</taxon>
        <taxon>Bacillati</taxon>
        <taxon>Actinomycetota</taxon>
        <taxon>Actinomycetes</taxon>
        <taxon>Micromonosporales</taxon>
        <taxon>Micromonosporaceae</taxon>
        <taxon>Dactylosporangium</taxon>
    </lineage>
</organism>
<evidence type="ECO:0000313" key="9">
    <source>
        <dbReference type="Proteomes" id="UP001500620"/>
    </source>
</evidence>
<keyword evidence="4" id="KW-0274">FAD</keyword>
<dbReference type="Proteomes" id="UP001500620">
    <property type="component" value="Unassembled WGS sequence"/>
</dbReference>
<dbReference type="PROSITE" id="PS50006">
    <property type="entry name" value="FHA_DOMAIN"/>
    <property type="match status" value="1"/>
</dbReference>
<feature type="transmembrane region" description="Helical" evidence="5">
    <location>
        <begin position="357"/>
        <end position="376"/>
    </location>
</feature>
<evidence type="ECO:0000259" key="6">
    <source>
        <dbReference type="PROSITE" id="PS50006"/>
    </source>
</evidence>
<evidence type="ECO:0000313" key="8">
    <source>
        <dbReference type="EMBL" id="GAA4249125.1"/>
    </source>
</evidence>
<dbReference type="Pfam" id="PF00111">
    <property type="entry name" value="Fer2"/>
    <property type="match status" value="1"/>
</dbReference>
<dbReference type="RefSeq" id="WP_345127370.1">
    <property type="nucleotide sequence ID" value="NZ_BAABAT010000007.1"/>
</dbReference>
<reference evidence="9" key="1">
    <citation type="journal article" date="2019" name="Int. J. Syst. Evol. Microbiol.">
        <title>The Global Catalogue of Microorganisms (GCM) 10K type strain sequencing project: providing services to taxonomists for standard genome sequencing and annotation.</title>
        <authorList>
            <consortium name="The Broad Institute Genomics Platform"/>
            <consortium name="The Broad Institute Genome Sequencing Center for Infectious Disease"/>
            <person name="Wu L."/>
            <person name="Ma J."/>
        </authorList>
    </citation>
    <scope>NUCLEOTIDE SEQUENCE [LARGE SCALE GENOMIC DNA]</scope>
    <source>
        <strain evidence="9">JCM 17441</strain>
    </source>
</reference>
<sequence>MAAHGSLTATLELRGRRFTVAVAEPGRDERRVEIADVTEIGRGKGPGLIGLAHPGVSRRHARLQVLGDRLLVTDLGSRNGTFVDGRRISAPTVLAPGAEVRVAGVRLTVSGAGAAPAVQSKEPGRPAEAFPNYLRLKRRIPASWWYAAQAVAVAAALALIAALLLRPALGLTLLWRVAVPVLPLLWLLAPGIWRNSCPLAATNQLPRLLGITRGLEPPRWLREHGFVVAVALFLLAVGLRRPLFDHSGPASAALLGAALLGALAGGLTFKGKSGWCSSICPLLPIQRLYGQTPFAVVPNSHCRPCVGCAKHCYDFNPTVAYQADLHDRDPRWTAPRRFFAGCMPGVVLGYFAVPPLYFPLAVLAGAGTFFALEALARLRAGALAAVYGAVAIGLYYWYCAPVLAATAHLPALAWVLRLGVPVAAAVWLWRTRGVRLRYFRHAAAAPTIATALPLAAAPAGGIEVTFRPHERRVVAEPGASLLELAERDGLPIEAGCRMGVCGADPVRVVSGELSPPTEEEAATLRRLDLGPSARLACCARVRGPAVIDLDAAAEPATAPAPAPARTAAAHGRAPRRLVIVGNGIAGVTVAQEVRRADPDCDIQLVGREPHPLYNRMGIARMVYGRSAMTGLFLQAEDWYDRRGITCWLNTRAVELSVAQRSVTLGTGVVLEYDCLVLATGARASVPSVPGADLPGCFVLRDADDAIRIRAYAQEHHTARAVVVGGGPLAVEGAYALHRLGLAVSIAVRGPHLLSRHVDRRAAGLLAGYLAARGIAVVPRAAVAALEGAGRVRTVALADGRRMSADLVLLCAGATPDAALARAAGLPVRHGIVVDERLRAAPGVFAAGDAAEVRGAVSGLWPSAVRHGRVVAANILGGDEPIGDEHTPILVKDIGLDLLAAGRLEPAAGERIVTGGEGPQYRRMVYSGDRLVGAVLVGLPREAPAVLAALSTRTATPPSRSR</sequence>
<dbReference type="PRINTS" id="PR00368">
    <property type="entry name" value="FADPNR"/>
</dbReference>
<keyword evidence="5" id="KW-0472">Membrane</keyword>
<evidence type="ECO:0000256" key="5">
    <source>
        <dbReference type="SAM" id="Phobius"/>
    </source>
</evidence>
<evidence type="ECO:0000256" key="3">
    <source>
        <dbReference type="ARBA" id="ARBA00022630"/>
    </source>
</evidence>
<dbReference type="SUPFAM" id="SSF49879">
    <property type="entry name" value="SMAD/FHA domain"/>
    <property type="match status" value="1"/>
</dbReference>
<feature type="domain" description="FHA" evidence="6">
    <location>
        <begin position="38"/>
        <end position="88"/>
    </location>
</feature>
<dbReference type="Pfam" id="PF00498">
    <property type="entry name" value="FHA"/>
    <property type="match status" value="1"/>
</dbReference>
<dbReference type="InterPro" id="IPR012675">
    <property type="entry name" value="Beta-grasp_dom_sf"/>
</dbReference>
<accession>A0ABP8D7W7</accession>
<dbReference type="PANTHER" id="PTHR43429">
    <property type="entry name" value="PYRIDINE NUCLEOTIDE-DISULFIDE OXIDOREDUCTASE DOMAIN-CONTAINING"/>
    <property type="match status" value="1"/>
</dbReference>
<keyword evidence="5" id="KW-0812">Transmembrane</keyword>
<keyword evidence="9" id="KW-1185">Reference proteome</keyword>
<dbReference type="SUPFAM" id="SSF54292">
    <property type="entry name" value="2Fe-2S ferredoxin-like"/>
    <property type="match status" value="1"/>
</dbReference>
<dbReference type="PROSITE" id="PS51085">
    <property type="entry name" value="2FE2S_FER_2"/>
    <property type="match status" value="1"/>
</dbReference>
<feature type="transmembrane region" description="Helical" evidence="5">
    <location>
        <begin position="383"/>
        <end position="405"/>
    </location>
</feature>
<feature type="domain" description="2Fe-2S ferredoxin-type" evidence="7">
    <location>
        <begin position="462"/>
        <end position="553"/>
    </location>
</feature>
<feature type="transmembrane region" description="Helical" evidence="5">
    <location>
        <begin position="411"/>
        <end position="429"/>
    </location>
</feature>
<dbReference type="Gene3D" id="2.60.200.20">
    <property type="match status" value="1"/>
</dbReference>
<dbReference type="InterPro" id="IPR000253">
    <property type="entry name" value="FHA_dom"/>
</dbReference>
<keyword evidence="2" id="KW-0597">Phosphoprotein</keyword>
<dbReference type="InterPro" id="IPR023753">
    <property type="entry name" value="FAD/NAD-binding_dom"/>
</dbReference>
<evidence type="ECO:0000256" key="2">
    <source>
        <dbReference type="ARBA" id="ARBA00022553"/>
    </source>
</evidence>
<name>A0ABP8D7W7_9ACTN</name>
<comment type="cofactor">
    <cofactor evidence="1">
        <name>FAD</name>
        <dbReference type="ChEBI" id="CHEBI:57692"/>
    </cofactor>
</comment>
<evidence type="ECO:0000256" key="4">
    <source>
        <dbReference type="ARBA" id="ARBA00022827"/>
    </source>
</evidence>
<dbReference type="EMBL" id="BAABAT010000007">
    <property type="protein sequence ID" value="GAA4249125.1"/>
    <property type="molecule type" value="Genomic_DNA"/>
</dbReference>
<dbReference type="SUPFAM" id="SSF51905">
    <property type="entry name" value="FAD/NAD(P)-binding domain"/>
    <property type="match status" value="2"/>
</dbReference>
<feature type="transmembrane region" description="Helical" evidence="5">
    <location>
        <begin position="250"/>
        <end position="269"/>
    </location>
</feature>
<dbReference type="InterPro" id="IPR050260">
    <property type="entry name" value="FAD-bd_OxRdtase"/>
</dbReference>
<feature type="transmembrane region" description="Helical" evidence="5">
    <location>
        <begin position="225"/>
        <end position="244"/>
    </location>
</feature>